<name>B6GVZ0_PENRW</name>
<evidence type="ECO:0000313" key="1">
    <source>
        <dbReference type="EMBL" id="CAP79038.1"/>
    </source>
</evidence>
<keyword evidence="2" id="KW-1185">Reference proteome</keyword>
<protein>
    <submittedName>
        <fullName evidence="1">Uncharacterized protein</fullName>
    </submittedName>
</protein>
<dbReference type="OMA" id="GMFVANH"/>
<dbReference type="OrthoDB" id="10608666at2759"/>
<sequence>MVVYAVCGYRGIYRVGILLTKLSDTSRSDRLREVDRMKPRNTGPRQNIENSPISRLFKDMTEAFRFEDQVEAQGIAHTVCGPKILVEYQPLDAEDDTLHLPQIAFKWLPPDGQRLEDSIGHLSSFDVQSSTHSMTMADFMNMPEDMFHSLNGKVACYANWELVDEARRTRQPKTREYEMAKCDAIHIQASGCPLGPNRNHLNKYGVHGQRITRTNSVGGHIRNPKAQLRAHTQDKGEISGNWQICVVKSRNCGQLFQAISSHITESLGAVKHLPALWTEPGMFVANHNYRPNHRLFDLSDVTHDGELIFRTFETCQIEARTPSSDFEDNASLEGNVEIP</sequence>
<dbReference type="VEuPathDB" id="FungiDB:PCH_Pc06g00450"/>
<dbReference type="HOGENOM" id="CLU_819159_0_0_1"/>
<dbReference type="AlphaFoldDB" id="B6GVZ0"/>
<accession>B6GVZ0</accession>
<dbReference type="Proteomes" id="UP000000724">
    <property type="component" value="Contig Pc00c06"/>
</dbReference>
<proteinExistence type="predicted"/>
<gene>
    <name evidence="1" type="ORF">Pc06g00450</name>
    <name evidence="1" type="ORF">PCH_Pc06g00450</name>
</gene>
<organism evidence="1 2">
    <name type="scientific">Penicillium rubens (strain ATCC 28089 / DSM 1075 / NRRL 1951 / Wisconsin 54-1255)</name>
    <name type="common">Penicillium chrysogenum</name>
    <dbReference type="NCBI Taxonomy" id="500485"/>
    <lineage>
        <taxon>Eukaryota</taxon>
        <taxon>Fungi</taxon>
        <taxon>Dikarya</taxon>
        <taxon>Ascomycota</taxon>
        <taxon>Pezizomycotina</taxon>
        <taxon>Eurotiomycetes</taxon>
        <taxon>Eurotiomycetidae</taxon>
        <taxon>Eurotiales</taxon>
        <taxon>Aspergillaceae</taxon>
        <taxon>Penicillium</taxon>
        <taxon>Penicillium chrysogenum species complex</taxon>
    </lineage>
</organism>
<evidence type="ECO:0000313" key="2">
    <source>
        <dbReference type="Proteomes" id="UP000000724"/>
    </source>
</evidence>
<reference evidence="1 2" key="1">
    <citation type="journal article" date="2008" name="Nat. Biotechnol.">
        <title>Genome sequencing and analysis of the filamentous fungus Penicillium chrysogenum.</title>
        <authorList>
            <person name="van den Berg M.A."/>
            <person name="Albang R."/>
            <person name="Albermann K."/>
            <person name="Badger J.H."/>
            <person name="Daran J.-M."/>
            <person name="Driessen A.J.M."/>
            <person name="Garcia-Estrada C."/>
            <person name="Fedorova N.D."/>
            <person name="Harris D.M."/>
            <person name="Heijne W.H.M."/>
            <person name="Joardar V.S."/>
            <person name="Kiel J.A.K.W."/>
            <person name="Kovalchuk A."/>
            <person name="Martin J.F."/>
            <person name="Nierman W.C."/>
            <person name="Nijland J.G."/>
            <person name="Pronk J.T."/>
            <person name="Roubos J.A."/>
            <person name="van der Klei I.J."/>
            <person name="van Peij N.N.M.E."/>
            <person name="Veenhuis M."/>
            <person name="von Doehren H."/>
            <person name="Wagner C."/>
            <person name="Wortman J.R."/>
            <person name="Bovenberg R.A.L."/>
        </authorList>
    </citation>
    <scope>NUCLEOTIDE SEQUENCE [LARGE SCALE GENOMIC DNA]</scope>
    <source>
        <strain evidence="2">ATCC 28089 / DSM 1075 / NRRL 1951 / Wisconsin 54-1255</strain>
    </source>
</reference>
<dbReference type="EMBL" id="AM920421">
    <property type="protein sequence ID" value="CAP79038.1"/>
    <property type="molecule type" value="Genomic_DNA"/>
</dbReference>